<protein>
    <submittedName>
        <fullName evidence="1">Surface antigen family protein</fullName>
    </submittedName>
</protein>
<organism evidence="1 2">
    <name type="scientific">Anaplasma phagocytophilum str. ApNP</name>
    <dbReference type="NCBI Taxonomy" id="1359153"/>
    <lineage>
        <taxon>Bacteria</taxon>
        <taxon>Pseudomonadati</taxon>
        <taxon>Pseudomonadota</taxon>
        <taxon>Alphaproteobacteria</taxon>
        <taxon>Rickettsiales</taxon>
        <taxon>Anaplasmataceae</taxon>
        <taxon>Anaplasma</taxon>
        <taxon>phagocytophilum group</taxon>
    </lineage>
</organism>
<proteinExistence type="predicted"/>
<reference evidence="1 2" key="1">
    <citation type="submission" date="2015-01" db="EMBL/GenBank/DDBJ databases">
        <title>Genome Sequencing of Rickettsiales.</title>
        <authorList>
            <person name="Daugherty S.C."/>
            <person name="Su Q."/>
            <person name="Abolude K."/>
            <person name="Beier-Sexton M."/>
            <person name="Carlyon J.A."/>
            <person name="Carter R."/>
            <person name="Day N.P."/>
            <person name="Dumler S.J."/>
            <person name="Dyachenko V."/>
            <person name="Godinez A."/>
            <person name="Kurtti T.J."/>
            <person name="Lichay M."/>
            <person name="Mullins K.E."/>
            <person name="Ott S."/>
            <person name="Pappas-Brown V."/>
            <person name="Paris D.H."/>
            <person name="Patel P."/>
            <person name="Richards A.L."/>
            <person name="Sadzewicz L."/>
            <person name="Sears K."/>
            <person name="Seidman D."/>
            <person name="Sengamalay N."/>
            <person name="Stenos J."/>
            <person name="Tallon L.J."/>
            <person name="Vincent G."/>
            <person name="Fraser C.M."/>
            <person name="Munderloh U."/>
            <person name="Dunning-Hotopp J.C."/>
        </authorList>
    </citation>
    <scope>NUCLEOTIDE SEQUENCE [LARGE SCALE GENOMIC DNA]</scope>
    <source>
        <strain evidence="1 2">ApNP</strain>
    </source>
</reference>
<name>A0A0F3NIL4_ANAPH</name>
<evidence type="ECO:0000313" key="1">
    <source>
        <dbReference type="EMBL" id="KJV67870.1"/>
    </source>
</evidence>
<comment type="caution">
    <text evidence="1">The sequence shown here is derived from an EMBL/GenBank/DDBJ whole genome shotgun (WGS) entry which is preliminary data.</text>
</comment>
<gene>
    <name evidence="1" type="ORF">APHNP_0982</name>
</gene>
<dbReference type="Proteomes" id="UP000033385">
    <property type="component" value="Unassembled WGS sequence"/>
</dbReference>
<accession>A0A0F3NIL4</accession>
<dbReference type="PATRIC" id="fig|1359153.3.peg.1011"/>
<dbReference type="EMBL" id="LANW01000001">
    <property type="protein sequence ID" value="KJV67870.1"/>
    <property type="molecule type" value="Genomic_DNA"/>
</dbReference>
<evidence type="ECO:0000313" key="2">
    <source>
        <dbReference type="Proteomes" id="UP000033385"/>
    </source>
</evidence>
<dbReference type="AlphaFoldDB" id="A0A0F3NIL4"/>
<sequence>MHPLADYTNSIAKNSGTAVANFSMRYVGGEFGVRFAF</sequence>